<dbReference type="Gene3D" id="3.40.50.300">
    <property type="entry name" value="P-loop containing nucleotide triphosphate hydrolases"/>
    <property type="match status" value="1"/>
</dbReference>
<dbReference type="SUPFAM" id="SSF52540">
    <property type="entry name" value="P-loop containing nucleoside triphosphate hydrolases"/>
    <property type="match status" value="1"/>
</dbReference>
<sequence length="437" mass="46896">MNASHNSTSPHDLRVGDVQLGSGNVAEPRWREWREQLAGIGGTSPLLHFVDAPGSRIELSTTHPGGLAQFITGKTTLLSSLIRDELALRSARKAANRITQKGIELVSARGIESIHLAIGLAEWRFADEQFRAPVLLRPLAIRRHGSDYEVRLKGQPFLNPALARALEEQFQITLDADSFVALAVQNGAFKPQPVIDRLRGLTSHLPAFAVQPRLVVSSFAEVGQALAEDAAHLEHLVIDAIAGNPTAKWGVGEAYAPVDPIPQDQRPPVTDTLLLDADPEQEYVIAQINAGNSLVVTTLPGTGGTQTIVNSIGCLVAQHKRVLVVSPRASSLKGIAQRLTDVGLPGLAVAPKSLKRDVVQSIVRNEKAAPAQTAEVDDALVRLRHVLLDYRFALGRPDRDLGVSVLDALGELSRLALLPDPPATTARLTREAVVAIA</sequence>
<dbReference type="InterPro" id="IPR025103">
    <property type="entry name" value="DUF4011"/>
</dbReference>
<gene>
    <name evidence="1" type="ORF">DZF93_13870</name>
</gene>
<comment type="caution">
    <text evidence="1">The sequence shown here is derived from an EMBL/GenBank/DDBJ whole genome shotgun (WGS) entry which is preliminary data.</text>
</comment>
<proteinExistence type="predicted"/>
<accession>A0A399QBX9</accession>
<feature type="non-terminal residue" evidence="1">
    <location>
        <position position="437"/>
    </location>
</feature>
<dbReference type="Pfam" id="PF13195">
    <property type="entry name" value="DUF4011"/>
    <property type="match status" value="1"/>
</dbReference>
<evidence type="ECO:0000313" key="1">
    <source>
        <dbReference type="EMBL" id="RIJ16403.1"/>
    </source>
</evidence>
<reference evidence="1 2" key="1">
    <citation type="submission" date="2018-08" db="EMBL/GenBank/DDBJ databases">
        <title>Genome Sequence of Clavibacter michiganensis Subspecies type strains, and the Atypical Peach-Colored Strains Isolated from Tomato.</title>
        <authorList>
            <person name="Osdaghi E."/>
            <person name="Portier P."/>
            <person name="Briand M."/>
            <person name="Jacques M.-A."/>
        </authorList>
    </citation>
    <scope>NUCLEOTIDE SEQUENCE [LARGE SCALE GENOMIC DNA]</scope>
    <source>
        <strain evidence="1 2">CFBP 6488</strain>
    </source>
</reference>
<dbReference type="AlphaFoldDB" id="A0A399QBX9"/>
<name>A0A399QBX9_9MICO</name>
<dbReference type="Proteomes" id="UP000266634">
    <property type="component" value="Unassembled WGS sequence"/>
</dbReference>
<organism evidence="1 2">
    <name type="scientific">Clavibacter michiganensis subsp. insidiosus</name>
    <dbReference type="NCBI Taxonomy" id="33014"/>
    <lineage>
        <taxon>Bacteria</taxon>
        <taxon>Bacillati</taxon>
        <taxon>Actinomycetota</taxon>
        <taxon>Actinomycetes</taxon>
        <taxon>Micrococcales</taxon>
        <taxon>Microbacteriaceae</taxon>
        <taxon>Clavibacter</taxon>
    </lineage>
</organism>
<dbReference type="EMBL" id="QWEA01000708">
    <property type="protein sequence ID" value="RIJ16403.1"/>
    <property type="molecule type" value="Genomic_DNA"/>
</dbReference>
<dbReference type="InterPro" id="IPR027417">
    <property type="entry name" value="P-loop_NTPase"/>
</dbReference>
<evidence type="ECO:0000313" key="2">
    <source>
        <dbReference type="Proteomes" id="UP000266634"/>
    </source>
</evidence>
<protein>
    <submittedName>
        <fullName evidence="1">DUF4011 domain-containing protein</fullName>
    </submittedName>
</protein>